<feature type="transmembrane region" description="Helical" evidence="1">
    <location>
        <begin position="223"/>
        <end position="244"/>
    </location>
</feature>
<dbReference type="PANTHER" id="PTHR38592:SF3">
    <property type="entry name" value="BLL4819 PROTEIN"/>
    <property type="match status" value="1"/>
</dbReference>
<evidence type="ECO:0000313" key="3">
    <source>
        <dbReference type="Proteomes" id="UP001143349"/>
    </source>
</evidence>
<dbReference type="Proteomes" id="UP001143349">
    <property type="component" value="Unassembled WGS sequence"/>
</dbReference>
<keyword evidence="1" id="KW-0812">Transmembrane</keyword>
<reference evidence="2" key="2">
    <citation type="submission" date="2023-01" db="EMBL/GenBank/DDBJ databases">
        <authorList>
            <person name="Sun Q."/>
            <person name="Evtushenko L."/>
        </authorList>
    </citation>
    <scope>NUCLEOTIDE SEQUENCE</scope>
    <source>
        <strain evidence="2">VKM B-2222</strain>
    </source>
</reference>
<feature type="transmembrane region" description="Helical" evidence="1">
    <location>
        <begin position="12"/>
        <end position="31"/>
    </location>
</feature>
<evidence type="ECO:0008006" key="4">
    <source>
        <dbReference type="Google" id="ProtNLM"/>
    </source>
</evidence>
<dbReference type="InterPro" id="IPR014550">
    <property type="entry name" value="UCP028704_OpgC"/>
</dbReference>
<dbReference type="EMBL" id="BSFH01000093">
    <property type="protein sequence ID" value="GLK65621.1"/>
    <property type="molecule type" value="Genomic_DNA"/>
</dbReference>
<feature type="transmembrane region" description="Helical" evidence="1">
    <location>
        <begin position="37"/>
        <end position="58"/>
    </location>
</feature>
<keyword evidence="1" id="KW-0472">Membrane</keyword>
<feature type="transmembrane region" description="Helical" evidence="1">
    <location>
        <begin position="310"/>
        <end position="327"/>
    </location>
</feature>
<feature type="transmembrane region" description="Helical" evidence="1">
    <location>
        <begin position="79"/>
        <end position="101"/>
    </location>
</feature>
<evidence type="ECO:0000256" key="1">
    <source>
        <dbReference type="SAM" id="Phobius"/>
    </source>
</evidence>
<keyword evidence="1" id="KW-1133">Transmembrane helix</keyword>
<feature type="transmembrane region" description="Helical" evidence="1">
    <location>
        <begin position="339"/>
        <end position="361"/>
    </location>
</feature>
<feature type="transmembrane region" description="Helical" evidence="1">
    <location>
        <begin position="195"/>
        <end position="211"/>
    </location>
</feature>
<feature type="transmembrane region" description="Helical" evidence="1">
    <location>
        <begin position="121"/>
        <end position="145"/>
    </location>
</feature>
<accession>A0AAD3NZX1</accession>
<sequence>MRRIPALDMLRGYALVCIMLDHMPIGVLRNVTLTNFAVFDAAELFVLLSGFLVGLVWVKIEAREGRWAAQIRFLRRAAQVWLALIAGAILLALFSALLFKLQMNHTAVWFQYARWIFEHPIGYVATVALMWMQPNLLDVLALYVLLIATVPVTVPFLLRWPFPAMAVSVAVWLFAEPLNALIPNQRPGPGLLFNPFGWQMLFFSGIAMGAFRDRIMPVLRRHSAILTTISVAILLFSLTIVISWKIGAPAKPITETLRQVTGKIDKWSLDFMRFIAILAASWVVAVPLARPFAWLAATRFGEVLAEIGRGGLYSFVVCVMLSIWGDALDMTVPPGPANIWLRLAIDLWLITAFWALAAVWMRRGKWLPRLRSQPGLR</sequence>
<dbReference type="Pfam" id="PF10129">
    <property type="entry name" value="OpgC_C"/>
    <property type="match status" value="1"/>
</dbReference>
<keyword evidence="3" id="KW-1185">Reference proteome</keyword>
<feature type="transmembrane region" description="Helical" evidence="1">
    <location>
        <begin position="271"/>
        <end position="289"/>
    </location>
</feature>
<proteinExistence type="predicted"/>
<protein>
    <recommendedName>
        <fullName evidence="4">OpgC domain-containing protein</fullName>
    </recommendedName>
</protein>
<gene>
    <name evidence="2" type="ORF">GCM10017635_30980</name>
</gene>
<organism evidence="2 3">
    <name type="scientific">Paracoccus kondratievae</name>
    <dbReference type="NCBI Taxonomy" id="135740"/>
    <lineage>
        <taxon>Bacteria</taxon>
        <taxon>Pseudomonadati</taxon>
        <taxon>Pseudomonadota</taxon>
        <taxon>Alphaproteobacteria</taxon>
        <taxon>Rhodobacterales</taxon>
        <taxon>Paracoccaceae</taxon>
        <taxon>Paracoccus</taxon>
    </lineage>
</organism>
<evidence type="ECO:0000313" key="2">
    <source>
        <dbReference type="EMBL" id="GLK65621.1"/>
    </source>
</evidence>
<dbReference type="AlphaFoldDB" id="A0AAD3NZX1"/>
<dbReference type="RefSeq" id="WP_040602208.1">
    <property type="nucleotide sequence ID" value="NZ_BSFH01000093.1"/>
</dbReference>
<dbReference type="PANTHER" id="PTHR38592">
    <property type="entry name" value="BLL4819 PROTEIN"/>
    <property type="match status" value="1"/>
</dbReference>
<reference evidence="2" key="1">
    <citation type="journal article" date="2014" name="Int. J. Syst. Evol. Microbiol.">
        <title>Complete genome sequence of Corynebacterium casei LMG S-19264T (=DSM 44701T), isolated from a smear-ripened cheese.</title>
        <authorList>
            <consortium name="US DOE Joint Genome Institute (JGI-PGF)"/>
            <person name="Walter F."/>
            <person name="Albersmeier A."/>
            <person name="Kalinowski J."/>
            <person name="Ruckert C."/>
        </authorList>
    </citation>
    <scope>NUCLEOTIDE SEQUENCE</scope>
    <source>
        <strain evidence="2">VKM B-2222</strain>
    </source>
</reference>
<comment type="caution">
    <text evidence="2">The sequence shown here is derived from an EMBL/GenBank/DDBJ whole genome shotgun (WGS) entry which is preliminary data.</text>
</comment>
<dbReference type="PIRSF" id="PIRSF028704">
    <property type="entry name" value="UPC028704"/>
    <property type="match status" value="1"/>
</dbReference>
<name>A0AAD3NZX1_9RHOB</name>